<feature type="domain" description="NACHT" evidence="2">
    <location>
        <begin position="290"/>
        <end position="431"/>
    </location>
</feature>
<gene>
    <name evidence="3" type="ORF">GQ607_010365</name>
</gene>
<keyword evidence="4" id="KW-1185">Reference proteome</keyword>
<dbReference type="InterPro" id="IPR007111">
    <property type="entry name" value="NACHT_NTPase"/>
</dbReference>
<dbReference type="Pfam" id="PF24883">
    <property type="entry name" value="NPHP3_N"/>
    <property type="match status" value="1"/>
</dbReference>
<dbReference type="Proteomes" id="UP000434172">
    <property type="component" value="Unassembled WGS sequence"/>
</dbReference>
<feature type="non-terminal residue" evidence="3">
    <location>
        <position position="1"/>
    </location>
</feature>
<keyword evidence="1" id="KW-0677">Repeat</keyword>
<accession>A0A8H3WD51</accession>
<dbReference type="AlphaFoldDB" id="A0A8H3WD51"/>
<dbReference type="PROSITE" id="PS50837">
    <property type="entry name" value="NACHT"/>
    <property type="match status" value="1"/>
</dbReference>
<dbReference type="InterPro" id="IPR056125">
    <property type="entry name" value="DUF7708"/>
</dbReference>
<dbReference type="InterPro" id="IPR027417">
    <property type="entry name" value="P-loop_NTPase"/>
</dbReference>
<dbReference type="PANTHER" id="PTHR10039">
    <property type="entry name" value="AMELOGENIN"/>
    <property type="match status" value="1"/>
</dbReference>
<dbReference type="InterPro" id="IPR054471">
    <property type="entry name" value="GPIID_WHD"/>
</dbReference>
<dbReference type="Pfam" id="PF24809">
    <property type="entry name" value="DUF7708"/>
    <property type="match status" value="1"/>
</dbReference>
<evidence type="ECO:0000259" key="2">
    <source>
        <dbReference type="PROSITE" id="PS50837"/>
    </source>
</evidence>
<name>A0A8H3WD51_9PEZI</name>
<protein>
    <submittedName>
        <fullName evidence="3">Nacht domain protein</fullName>
    </submittedName>
</protein>
<reference evidence="3 4" key="1">
    <citation type="submission" date="2019-12" db="EMBL/GenBank/DDBJ databases">
        <title>A genome sequence resource for the geographically widespread anthracnose pathogen Colletotrichum asianum.</title>
        <authorList>
            <person name="Meng Y."/>
        </authorList>
    </citation>
    <scope>NUCLEOTIDE SEQUENCE [LARGE SCALE GENOMIC DNA]</scope>
    <source>
        <strain evidence="3 4">ICMP 18580</strain>
    </source>
</reference>
<dbReference type="OrthoDB" id="7464126at2759"/>
<dbReference type="InterPro" id="IPR056884">
    <property type="entry name" value="NPHP3-like_N"/>
</dbReference>
<dbReference type="Gene3D" id="3.40.50.300">
    <property type="entry name" value="P-loop containing nucleotide triphosphate hydrolases"/>
    <property type="match status" value="1"/>
</dbReference>
<organism evidence="3 4">
    <name type="scientific">Colletotrichum asianum</name>
    <dbReference type="NCBI Taxonomy" id="702518"/>
    <lineage>
        <taxon>Eukaryota</taxon>
        <taxon>Fungi</taxon>
        <taxon>Dikarya</taxon>
        <taxon>Ascomycota</taxon>
        <taxon>Pezizomycotina</taxon>
        <taxon>Sordariomycetes</taxon>
        <taxon>Hypocreomycetidae</taxon>
        <taxon>Glomerellales</taxon>
        <taxon>Glomerellaceae</taxon>
        <taxon>Colletotrichum</taxon>
        <taxon>Colletotrichum gloeosporioides species complex</taxon>
    </lineage>
</organism>
<sequence length="837" mass="94845">MGREIALSQFGAILTDDERKRLQTQKSGLNDADAAFKFTLELDELDPVRRGRLVATKLCSLLQTIQSFGQVVETYVSSNPQVAGLIWGTVKLTFMVLINFTTYFQKFTDLLNGFDHLIPHFTAYEKLFPNSDRLKKSICDFHLAVVTCCTEIVNLTRLPWHEKALAALTVSFEARIKPSVDSIRAAANRAKDEVELAKTQHDQLNNFQRQENERTLLKRAWKSNKTIQRVRRDGEIQAKLRKWQSLLKKLSIFDYETAYKNARSKRHKGTAEWVFGMQQFQDWYENDSSTVLNVAGKIGSGKTVLTANIIDHIMRKKTDKQTIAFFFVRFDDIHSKSSETIIRCLAHQTLARAGVTDSLLELMEKSDELMFEYESLLNLISHHIALLDDSFFVIDGFDECTTTTQHSVLEFLSSLEQNCVRGRIKTVISARDSVTELVMGSLPSVTRVIVGSEATNRDLTLFARAILGEKQAKGDWSVGEPGLIDEILYSISLGGEGMLLWVYLTIEDISTRRTDEDIRHSLSSIPRNLPDTFDRVLQRIESKGNVEVVRNVFKWTAAACYPLTLEQLSEVINIKIKQLNSQESRRVNGIHHLPAWCENLIQVEDGSETVHFSHHSIRSYLLGPTRKAISDFDLNLEYCEDFVGDICLTYLNFGDFQTALTPKSSERQMNPGHIPLGIVDQTLNNLGAKSHGRHLARLVKMPFGKSQPTMSSNSLPLSDINISSEASAANYFPFLQYAKDNWSRHTVRFSPSSKAWSLWQKIDVTASYAPWTNLGWQTPGVAPVGFDKGDERFGIASDLYPRHHSRQMWLSLHNAIVFSDLLDHQPLLAKIISKFIG</sequence>
<comment type="caution">
    <text evidence="3">The sequence shown here is derived from an EMBL/GenBank/DDBJ whole genome shotgun (WGS) entry which is preliminary data.</text>
</comment>
<evidence type="ECO:0000256" key="1">
    <source>
        <dbReference type="ARBA" id="ARBA00022737"/>
    </source>
</evidence>
<evidence type="ECO:0000313" key="3">
    <source>
        <dbReference type="EMBL" id="KAF0322487.1"/>
    </source>
</evidence>
<dbReference type="Pfam" id="PF22939">
    <property type="entry name" value="WHD_GPIID"/>
    <property type="match status" value="1"/>
</dbReference>
<dbReference type="SUPFAM" id="SSF52540">
    <property type="entry name" value="P-loop containing nucleoside triphosphate hydrolases"/>
    <property type="match status" value="1"/>
</dbReference>
<dbReference type="PANTHER" id="PTHR10039:SF10">
    <property type="entry name" value="NACHT DOMAIN-CONTAINING PROTEIN"/>
    <property type="match status" value="1"/>
</dbReference>
<dbReference type="EMBL" id="WOWK01000061">
    <property type="protein sequence ID" value="KAF0322487.1"/>
    <property type="molecule type" value="Genomic_DNA"/>
</dbReference>
<evidence type="ECO:0000313" key="4">
    <source>
        <dbReference type="Proteomes" id="UP000434172"/>
    </source>
</evidence>
<proteinExistence type="predicted"/>